<dbReference type="Pfam" id="PF09112">
    <property type="entry name" value="N-glycanase_N"/>
    <property type="match status" value="1"/>
</dbReference>
<dbReference type="InterPro" id="IPR008977">
    <property type="entry name" value="PHM/PNGase_F_dom_sf"/>
</dbReference>
<keyword evidence="4" id="KW-0378">Hydrolase</keyword>
<proteinExistence type="predicted"/>
<evidence type="ECO:0000313" key="5">
    <source>
        <dbReference type="Proteomes" id="UP000245880"/>
    </source>
</evidence>
<dbReference type="Gene3D" id="2.60.120.230">
    <property type="match status" value="1"/>
</dbReference>
<dbReference type="RefSeq" id="WP_109676786.1">
    <property type="nucleotide sequence ID" value="NZ_QGDT01000012.1"/>
</dbReference>
<dbReference type="Pfam" id="PF22252">
    <property type="entry name" value="PNGase_F-II_N"/>
    <property type="match status" value="1"/>
</dbReference>
<dbReference type="GO" id="GO:0016715">
    <property type="term" value="F:oxidoreductase activity, acting on paired donors, with incorporation or reduction of molecular oxygen, reduced ascorbate as one donor, and incorporation of one atom of oxygen"/>
    <property type="evidence" value="ECO:0007669"/>
    <property type="project" value="InterPro"/>
</dbReference>
<dbReference type="SMART" id="SM01290">
    <property type="entry name" value="N-glycanase_N"/>
    <property type="match status" value="1"/>
</dbReference>
<feature type="chain" id="PRO_5016299359" evidence="2">
    <location>
        <begin position="22"/>
        <end position="560"/>
    </location>
</feature>
<keyword evidence="2" id="KW-0732">Signal</keyword>
<dbReference type="InterPro" id="IPR043022">
    <property type="entry name" value="PngaseF_N_sf"/>
</dbReference>
<name>A0A316AF03_9BACT</name>
<dbReference type="InterPro" id="IPR015197">
    <property type="entry name" value="PngaseF_C"/>
</dbReference>
<keyword evidence="5" id="KW-1185">Reference proteome</keyword>
<evidence type="ECO:0000313" key="4">
    <source>
        <dbReference type="EMBL" id="PWJ55949.1"/>
    </source>
</evidence>
<dbReference type="EMBL" id="QGDT01000012">
    <property type="protein sequence ID" value="PWJ55949.1"/>
    <property type="molecule type" value="Genomic_DNA"/>
</dbReference>
<keyword evidence="1" id="KW-1015">Disulfide bond</keyword>
<dbReference type="InterPro" id="IPR015196">
    <property type="entry name" value="PngaseF_N"/>
</dbReference>
<dbReference type="SUPFAM" id="SSF49742">
    <property type="entry name" value="PHM/PNGase F"/>
    <property type="match status" value="1"/>
</dbReference>
<dbReference type="Proteomes" id="UP000245880">
    <property type="component" value="Unassembled WGS sequence"/>
</dbReference>
<evidence type="ECO:0000256" key="2">
    <source>
        <dbReference type="SAM" id="SignalP"/>
    </source>
</evidence>
<gene>
    <name evidence="4" type="ORF">CLV98_11243</name>
</gene>
<accession>A0A316AF03</accession>
<sequence length="560" mass="62427">MKIKLFLSLIFIILANAVSNAQTTTVGYASVQSGKKSEEVKVKTIYKDGILYLSEPDAKVQSFIEYPKRRIASIFTNADGLYAHIQAFDSLPQPKFGEKRVKIMGYDCKYAVFSSFSNTIEVWYTEDAPVPGSPYSTYLPSAKALVLKVMINGGRTLEAISIEKEDNSTALSYPIAQAKLVSGAELEGLKIKSRYHTLPVFKEERVNFDPSLPVPQGPTFEVNTTYRFSKGSVILKKITIPDYVKNGDQVFVDMQCWSDGDAYDRTGSVFMLPADGAEPGMLQALVQGLDRLPVYTDKAGKDYQGIRSEGGYTTPIELMRFFTSFGVRYFNNLRPIAGYDWKQAATYKQDITDLFPTTSKEVWIGVFIGNYDKGGHKVSLNLDFYPGYGKPQKTEKFVMPLFNTINIMEMSGQNYGRLFKTDSLHVDFELPKNIKNLKLLYTTTGHGGWGTGDEFTPILNQIRVNQQLQFNMVPWRTDCATYRPYNPASGNFGNGMSSSDLSRSNWCPGTLTAPYVVPLPSLEAGSHSIQVDIQQGNDQGNSFSHWGVSGILVGERVLED</sequence>
<dbReference type="OrthoDB" id="6281169at2"/>
<dbReference type="GO" id="GO:0016798">
    <property type="term" value="F:hydrolase activity, acting on glycosyl bonds"/>
    <property type="evidence" value="ECO:0007669"/>
    <property type="project" value="UniProtKB-KW"/>
</dbReference>
<organism evidence="4 5">
    <name type="scientific">Dyadobacter jejuensis</name>
    <dbReference type="NCBI Taxonomy" id="1082580"/>
    <lineage>
        <taxon>Bacteria</taxon>
        <taxon>Pseudomonadati</taxon>
        <taxon>Bacteroidota</taxon>
        <taxon>Cytophagia</taxon>
        <taxon>Cytophagales</taxon>
        <taxon>Spirosomataceae</taxon>
        <taxon>Dyadobacter</taxon>
    </lineage>
</organism>
<dbReference type="InterPro" id="IPR014784">
    <property type="entry name" value="Cu2_ascorb_mOase-like_C"/>
</dbReference>
<dbReference type="Gene3D" id="2.60.120.1570">
    <property type="entry name" value="Peptide-N-glycosidase F, N-terminal domain"/>
    <property type="match status" value="1"/>
</dbReference>
<protein>
    <submittedName>
        <fullName evidence="4">Peptide-N-glycosidase F-like protein</fullName>
    </submittedName>
</protein>
<reference evidence="4 5" key="1">
    <citation type="submission" date="2018-03" db="EMBL/GenBank/DDBJ databases">
        <title>Genomic Encyclopedia of Archaeal and Bacterial Type Strains, Phase II (KMG-II): from individual species to whole genera.</title>
        <authorList>
            <person name="Goeker M."/>
        </authorList>
    </citation>
    <scope>NUCLEOTIDE SEQUENCE [LARGE SCALE GENOMIC DNA]</scope>
    <source>
        <strain evidence="4 5">DSM 100346</strain>
    </source>
</reference>
<comment type="caution">
    <text evidence="4">The sequence shown here is derived from an EMBL/GenBank/DDBJ whole genome shotgun (WGS) entry which is preliminary data.</text>
</comment>
<evidence type="ECO:0000256" key="1">
    <source>
        <dbReference type="ARBA" id="ARBA00023157"/>
    </source>
</evidence>
<feature type="signal peptide" evidence="2">
    <location>
        <begin position="1"/>
        <end position="21"/>
    </location>
</feature>
<dbReference type="Pfam" id="PF09113">
    <property type="entry name" value="N-glycanase_C"/>
    <property type="match status" value="1"/>
</dbReference>
<dbReference type="AlphaFoldDB" id="A0A316AF03"/>
<feature type="domain" description="Peptide-N-glycosidase F N-terminal" evidence="3">
    <location>
        <begin position="197"/>
        <end position="384"/>
    </location>
</feature>
<keyword evidence="4" id="KW-0326">Glycosidase</keyword>
<evidence type="ECO:0000259" key="3">
    <source>
        <dbReference type="SMART" id="SM01290"/>
    </source>
</evidence>